<dbReference type="Pfam" id="PF24139">
    <property type="entry name" value="TPR_TNPO3_IPO13_4th"/>
    <property type="match status" value="1"/>
</dbReference>
<comment type="subunit">
    <text evidence="3">Interacts with UBC9, RAN, RBM8A, eIF-1A and PAX6.</text>
</comment>
<dbReference type="GO" id="GO:0031267">
    <property type="term" value="F:small GTPase binding"/>
    <property type="evidence" value="ECO:0007669"/>
    <property type="project" value="InterPro"/>
</dbReference>
<keyword evidence="5" id="KW-0813">Transport</keyword>
<protein>
    <recommendedName>
        <fullName evidence="4">Importin-13</fullName>
    </recommendedName>
</protein>
<gene>
    <name evidence="11" type="ORF">Cfor_09982</name>
</gene>
<keyword evidence="7" id="KW-0653">Protein transport</keyword>
<evidence type="ECO:0000256" key="1">
    <source>
        <dbReference type="ARBA" id="ARBA00004123"/>
    </source>
</evidence>
<evidence type="ECO:0000256" key="2">
    <source>
        <dbReference type="ARBA" id="ARBA00007991"/>
    </source>
</evidence>
<reference evidence="12" key="1">
    <citation type="submission" date="2020-01" db="EMBL/GenBank/DDBJ databases">
        <title>Draft genome sequence of the Termite Coptotermes fromosanus.</title>
        <authorList>
            <person name="Itakura S."/>
            <person name="Yosikawa Y."/>
            <person name="Umezawa K."/>
        </authorList>
    </citation>
    <scope>NUCLEOTIDE SEQUENCE [LARGE SCALE GENOMIC DNA]</scope>
</reference>
<feature type="domain" description="Exportin-1/Importin-beta-like" evidence="10">
    <location>
        <begin position="77"/>
        <end position="207"/>
    </location>
</feature>
<dbReference type="InterPro" id="IPR040709">
    <property type="entry name" value="Importin_rep_1"/>
</dbReference>
<evidence type="ECO:0000313" key="11">
    <source>
        <dbReference type="EMBL" id="GFG33336.1"/>
    </source>
</evidence>
<dbReference type="GO" id="GO:0005737">
    <property type="term" value="C:cytoplasm"/>
    <property type="evidence" value="ECO:0007669"/>
    <property type="project" value="TreeGrafter"/>
</dbReference>
<comment type="caution">
    <text evidence="11">The sequence shown here is derived from an EMBL/GenBank/DDBJ whole genome shotgun (WGS) entry which is preliminary data.</text>
</comment>
<dbReference type="Pfam" id="PF24140">
    <property type="entry name" value="TPR_TNPO3_IPO13_3rd"/>
    <property type="match status" value="1"/>
</dbReference>
<dbReference type="OrthoDB" id="2016913at2759"/>
<accession>A0A6L2PLT6</accession>
<dbReference type="GO" id="GO:0005634">
    <property type="term" value="C:nucleus"/>
    <property type="evidence" value="ECO:0007669"/>
    <property type="project" value="UniProtKB-SubCell"/>
</dbReference>
<dbReference type="InterPro" id="IPR011989">
    <property type="entry name" value="ARM-like"/>
</dbReference>
<evidence type="ECO:0000256" key="4">
    <source>
        <dbReference type="ARBA" id="ARBA00016020"/>
    </source>
</evidence>
<dbReference type="FunCoup" id="A0A6L2PLT6">
    <property type="interactions" value="1052"/>
</dbReference>
<keyword evidence="6" id="KW-0677">Repeat</keyword>
<comment type="subcellular location">
    <subcellularLocation>
        <location evidence="1">Nucleus</location>
    </subcellularLocation>
</comment>
<evidence type="ECO:0000313" key="12">
    <source>
        <dbReference type="Proteomes" id="UP000502823"/>
    </source>
</evidence>
<dbReference type="Pfam" id="PF08389">
    <property type="entry name" value="Xpo1"/>
    <property type="match status" value="1"/>
</dbReference>
<dbReference type="InterPro" id="IPR016024">
    <property type="entry name" value="ARM-type_fold"/>
</dbReference>
<dbReference type="InterPro" id="IPR051345">
    <property type="entry name" value="Importin_beta-like_NTR"/>
</dbReference>
<keyword evidence="8" id="KW-0539">Nucleus</keyword>
<dbReference type="InterPro" id="IPR013598">
    <property type="entry name" value="Exportin-1/Importin-b-like"/>
</dbReference>
<dbReference type="Pfam" id="PF03810">
    <property type="entry name" value="IBN_N"/>
    <property type="match status" value="1"/>
</dbReference>
<dbReference type="Proteomes" id="UP000502823">
    <property type="component" value="Unassembled WGS sequence"/>
</dbReference>
<dbReference type="InParanoid" id="A0A6L2PLT6"/>
<dbReference type="Gene3D" id="1.25.10.10">
    <property type="entry name" value="Leucine-rich Repeat Variant"/>
    <property type="match status" value="1"/>
</dbReference>
<dbReference type="PANTHER" id="PTHR12363:SF33">
    <property type="entry name" value="IMPORTIN-13"/>
    <property type="match status" value="1"/>
</dbReference>
<evidence type="ECO:0000256" key="8">
    <source>
        <dbReference type="ARBA" id="ARBA00023242"/>
    </source>
</evidence>
<proteinExistence type="inferred from homology"/>
<dbReference type="EMBL" id="BLKM01008356">
    <property type="protein sequence ID" value="GFG33336.1"/>
    <property type="molecule type" value="Genomic_DNA"/>
</dbReference>
<dbReference type="AlphaFoldDB" id="A0A6L2PLT6"/>
<comment type="similarity">
    <text evidence="2">Belongs to the importin beta family.</text>
</comment>
<dbReference type="InterPro" id="IPR001494">
    <property type="entry name" value="Importin-beta_N"/>
</dbReference>
<organism evidence="11 12">
    <name type="scientific">Coptotermes formosanus</name>
    <name type="common">Formosan subterranean termite</name>
    <dbReference type="NCBI Taxonomy" id="36987"/>
    <lineage>
        <taxon>Eukaryota</taxon>
        <taxon>Metazoa</taxon>
        <taxon>Ecdysozoa</taxon>
        <taxon>Arthropoda</taxon>
        <taxon>Hexapoda</taxon>
        <taxon>Insecta</taxon>
        <taxon>Pterygota</taxon>
        <taxon>Neoptera</taxon>
        <taxon>Polyneoptera</taxon>
        <taxon>Dictyoptera</taxon>
        <taxon>Blattodea</taxon>
        <taxon>Blattoidea</taxon>
        <taxon>Termitoidae</taxon>
        <taxon>Rhinotermitidae</taxon>
        <taxon>Coptotermes</taxon>
    </lineage>
</organism>
<keyword evidence="12" id="KW-1185">Reference proteome</keyword>
<feature type="domain" description="Importin N-terminal" evidence="9">
    <location>
        <begin position="33"/>
        <end position="71"/>
    </location>
</feature>
<evidence type="ECO:0000256" key="5">
    <source>
        <dbReference type="ARBA" id="ARBA00022448"/>
    </source>
</evidence>
<evidence type="ECO:0000256" key="3">
    <source>
        <dbReference type="ARBA" id="ARBA00011422"/>
    </source>
</evidence>
<name>A0A6L2PLT6_COPFO</name>
<evidence type="ECO:0000259" key="10">
    <source>
        <dbReference type="Pfam" id="PF08389"/>
    </source>
</evidence>
<dbReference type="GO" id="GO:0006606">
    <property type="term" value="P:protein import into nucleus"/>
    <property type="evidence" value="ECO:0007669"/>
    <property type="project" value="TreeGrafter"/>
</dbReference>
<dbReference type="Pfam" id="PF18806">
    <property type="entry name" value="Importin_rep_3"/>
    <property type="match status" value="1"/>
</dbReference>
<sequence>MHFDLYYTVKTRLSVVRPASTTKQRAINLWESAEVQFFAATTLHTKLVKSWHQVPPEEYGSLKKQLLEAIASYCVGPKIVLNRLCIALSAYVLHTLPVHWPNAVPELMATLQPSNLPNIPPEKTAWILLEILTVLPEEFQSSHLTHTQKGLVRSELQRNVPQVLSLLENILASDTATSDSETAVEVTRQAVCCAGSWLQLGVPLPDCEKLADHLVASVFTSTASPQHHQIGLAESALDALTNMATHPDTHKYPSTCLRLLAKLLPLQQIIQVQQQRNLTEGGDQELVASIYSLFISVAESHSRLLLDSLLSDEDKNNVLQLIQLILQCSNSPGVYPINENTSQLALGFWYILQDDIIASEPEQFHLYVALLSPVYRTLAEVMLHKSMLPAVEDSWSSEEKEQLRCYRQDIADTMMYCYSILRDNLLELLHGKLEEALEKCNSDPRTWWRSLESCLHAFQAIAECVDIDESRHLPRFLEALRRLPYHHLDTRVVITALEAVGAYAEWINAHPSVLSHVVPLLVTGLGSSDLAPSATMALKDLTRDCQTSMAPFAHHILQASQEALRGEKLKLGECVRLMYTVGRVLAVLPVDNIMNYLNQLLMPYVEELQYLVTLEASKPSAVAKAGILLRLKMLSMLFATLDIKPRTESEVEPDVSEGSDMGTCTAGIASQQRTQQQSVGSSNNEQVQPVFFVLQRILPVMQAIVEKWYTDTHVMQAVCSAVKHALATLLDDCRPLVPEMLELLVKSYRLQPYPAALDLARQFLVMYGRDRCQLPLMESLLRELCAITILACSSNTSTPGTSLSDHADLLEAFFNLLAQILKKTPQLFVSGEGIDLTALFQCGIMTLSLPEAPAVKSATSFLVTFVSQSRELPQLLVVVQACGEALVQRLLRCIGGDSPRSVLEHLSEILLAMNKKHCDNLCRWLQQAVHQDGFPSPRASREQKEQFVKMVLKERANKRKLQETVREFSLICRGLVGTDYAAHSSLSF</sequence>
<dbReference type="InterPro" id="IPR057942">
    <property type="entry name" value="TPR_TNPO3_IPO13_3rd"/>
</dbReference>
<dbReference type="InterPro" id="IPR040520">
    <property type="entry name" value="Importin_rep_3"/>
</dbReference>
<dbReference type="SUPFAM" id="SSF48371">
    <property type="entry name" value="ARM repeat"/>
    <property type="match status" value="1"/>
</dbReference>
<evidence type="ECO:0000256" key="7">
    <source>
        <dbReference type="ARBA" id="ARBA00022927"/>
    </source>
</evidence>
<dbReference type="PANTHER" id="PTHR12363">
    <property type="entry name" value="TRANSPORTIN 3 AND IMPORTIN 13"/>
    <property type="match status" value="1"/>
</dbReference>
<dbReference type="Pfam" id="PF18773">
    <property type="entry name" value="Importin_rep"/>
    <property type="match status" value="1"/>
</dbReference>
<evidence type="ECO:0000256" key="6">
    <source>
        <dbReference type="ARBA" id="ARBA00022737"/>
    </source>
</evidence>
<evidence type="ECO:0000259" key="9">
    <source>
        <dbReference type="Pfam" id="PF03810"/>
    </source>
</evidence>
<dbReference type="InterPro" id="IPR058537">
    <property type="entry name" value="TPR_TNPO3_IPO13_4th"/>
</dbReference>